<comment type="caution">
    <text evidence="1">The sequence shown here is derived from an EMBL/GenBank/DDBJ whole genome shotgun (WGS) entry which is preliminary data.</text>
</comment>
<evidence type="ECO:0000313" key="1">
    <source>
        <dbReference type="EMBL" id="PIU75031.1"/>
    </source>
</evidence>
<dbReference type="Proteomes" id="UP000228775">
    <property type="component" value="Unassembled WGS sequence"/>
</dbReference>
<sequence length="255" mass="29263">MLKVIREGFEKRLPRQIVSELLEAYGETKSNYYLNKFRPNEVEGGRFAEAVFRILEIHAFGNHTPIGRQLDTEGLITRLQNIPFGNQPESIRLHIPRTLRLIYDIRTKRDAAHLADGIDPNPQDATFVVAACDWVLAELVRLYHSVSSQEAQNIVDSIIERKSLVVQDFDGFLKTLNPLWGPKERILATLCQRGKSGATIDELSSWLKPNQRLNIRRTLSQLEYNNDFVVCRGDRYIITNRGIRHVEKSGMLIPQ</sequence>
<gene>
    <name evidence="1" type="ORF">COS76_02935</name>
</gene>
<dbReference type="EMBL" id="PEVY01000062">
    <property type="protein sequence ID" value="PIU75031.1"/>
    <property type="molecule type" value="Genomic_DNA"/>
</dbReference>
<dbReference type="AlphaFoldDB" id="A0A2M7AWM3"/>
<proteinExistence type="predicted"/>
<organism evidence="1 2">
    <name type="scientific">Candidatus Portnoybacteria bacterium CG06_land_8_20_14_3_00_39_12</name>
    <dbReference type="NCBI Taxonomy" id="1974809"/>
    <lineage>
        <taxon>Bacteria</taxon>
        <taxon>Candidatus Portnoyibacteriota</taxon>
    </lineage>
</organism>
<protein>
    <submittedName>
        <fullName evidence="1">Uncharacterized protein</fullName>
    </submittedName>
</protein>
<accession>A0A2M7AWM3</accession>
<name>A0A2M7AWM3_9BACT</name>
<reference evidence="2" key="1">
    <citation type="submission" date="2017-09" db="EMBL/GenBank/DDBJ databases">
        <title>Depth-based differentiation of microbial function through sediment-hosted aquifers and enrichment of novel symbionts in the deep terrestrial subsurface.</title>
        <authorList>
            <person name="Probst A.J."/>
            <person name="Ladd B."/>
            <person name="Jarett J.K."/>
            <person name="Geller-Mcgrath D.E."/>
            <person name="Sieber C.M.K."/>
            <person name="Emerson J.B."/>
            <person name="Anantharaman K."/>
            <person name="Thomas B.C."/>
            <person name="Malmstrom R."/>
            <person name="Stieglmeier M."/>
            <person name="Klingl A."/>
            <person name="Woyke T."/>
            <person name="Ryan C.M."/>
            <person name="Banfield J.F."/>
        </authorList>
    </citation>
    <scope>NUCLEOTIDE SEQUENCE [LARGE SCALE GENOMIC DNA]</scope>
</reference>
<evidence type="ECO:0000313" key="2">
    <source>
        <dbReference type="Proteomes" id="UP000228775"/>
    </source>
</evidence>